<name>A0ABS3DLK9_9BACT</name>
<dbReference type="Proteomes" id="UP000664052">
    <property type="component" value="Unassembled WGS sequence"/>
</dbReference>
<keyword evidence="2" id="KW-1185">Reference proteome</keyword>
<organism evidence="1 2">
    <name type="scientific">Corallococcus macrosporus</name>
    <dbReference type="NCBI Taxonomy" id="35"/>
    <lineage>
        <taxon>Bacteria</taxon>
        <taxon>Pseudomonadati</taxon>
        <taxon>Myxococcota</taxon>
        <taxon>Myxococcia</taxon>
        <taxon>Myxococcales</taxon>
        <taxon>Cystobacterineae</taxon>
        <taxon>Myxococcaceae</taxon>
        <taxon>Corallococcus</taxon>
    </lineage>
</organism>
<sequence>MTIQFGFIDNSEGANQGAGGAYVGVPVYQPGSITAHSVTLPVNPWGAGAALMSKAAKDGAASKRDTDSLLTERTVSDAEWEKLLEKLPNWDKLKDLVGRKVPKEGTPALNAFKKELEAAGYRLEKMNKGSQPYRIRRPNGNALSEEYGALTVTEDGLVVLKVGKGTPRISIFSRYRKNYLDWVEKTHGGAARKAAEIRIARGNPMHHLIPDAVAQKHPLIRKALERIEGYTIDRGTNILDMPCKDPKGKIMHLGSHPKYNSYVTTFLDDALEALDDALGKRKPGSSPMPSEIEDAILEIEMNLRDAIESGNLPVDVLKELREDGIVVGVKLALLELPSHEESLTA</sequence>
<evidence type="ECO:0000313" key="2">
    <source>
        <dbReference type="Proteomes" id="UP000664052"/>
    </source>
</evidence>
<evidence type="ECO:0000313" key="1">
    <source>
        <dbReference type="EMBL" id="MBN8232177.1"/>
    </source>
</evidence>
<comment type="caution">
    <text evidence="1">The sequence shown here is derived from an EMBL/GenBank/DDBJ whole genome shotgun (WGS) entry which is preliminary data.</text>
</comment>
<dbReference type="InterPro" id="IPR032871">
    <property type="entry name" value="AHH_dom_containing"/>
</dbReference>
<gene>
    <name evidence="1" type="ORF">JYK02_32145</name>
</gene>
<dbReference type="EMBL" id="JAFIMU010000010">
    <property type="protein sequence ID" value="MBN8232177.1"/>
    <property type="molecule type" value="Genomic_DNA"/>
</dbReference>
<proteinExistence type="predicted"/>
<reference evidence="1 2" key="1">
    <citation type="submission" date="2021-02" db="EMBL/GenBank/DDBJ databases">
        <title>De Novo genome assembly of isolated myxobacteria.</title>
        <authorList>
            <person name="Stevens D.C."/>
        </authorList>
    </citation>
    <scope>NUCLEOTIDE SEQUENCE [LARGE SCALE GENOMIC DNA]</scope>
    <source>
        <strain evidence="1 2">ATCC 29039</strain>
    </source>
</reference>
<dbReference type="Pfam" id="PF14412">
    <property type="entry name" value="AHH"/>
    <property type="match status" value="1"/>
</dbReference>
<dbReference type="RefSeq" id="WP_207056717.1">
    <property type="nucleotide sequence ID" value="NZ_JAFIMU010000010.1"/>
</dbReference>
<accession>A0ABS3DLK9</accession>
<protein>
    <submittedName>
        <fullName evidence="1">AHH domain-containing protein</fullName>
    </submittedName>
</protein>